<evidence type="ECO:0000313" key="2">
    <source>
        <dbReference type="EMBL" id="MFC6786685.1"/>
    </source>
</evidence>
<proteinExistence type="predicted"/>
<name>A0ABD5TBN7_9EURY</name>
<dbReference type="AlphaFoldDB" id="A0ABD5TBN7"/>
<feature type="compositionally biased region" description="Low complexity" evidence="1">
    <location>
        <begin position="75"/>
        <end position="95"/>
    </location>
</feature>
<protein>
    <submittedName>
        <fullName evidence="2">Uncharacterized protein</fullName>
    </submittedName>
</protein>
<evidence type="ECO:0000256" key="1">
    <source>
        <dbReference type="SAM" id="MobiDB-lite"/>
    </source>
</evidence>
<dbReference type="GeneID" id="81209776"/>
<dbReference type="InterPro" id="IPR058349">
    <property type="entry name" value="DUF8036"/>
</dbReference>
<sequence>MSALLLLAENVLALYYSFSGSELPFAAVEAMLALQSLETAAIAFLVYVSVQWRHAAIAANRRRTVRVAPQAGHVSASTPSRSRSRTTQSPSAGAA</sequence>
<dbReference type="RefSeq" id="WP_284060896.1">
    <property type="nucleotide sequence ID" value="NZ_CP126158.1"/>
</dbReference>
<dbReference type="EMBL" id="JBHSWX010000012">
    <property type="protein sequence ID" value="MFC6786685.1"/>
    <property type="molecule type" value="Genomic_DNA"/>
</dbReference>
<organism evidence="2 3">
    <name type="scientific">Halobaculum halobium</name>
    <dbReference type="NCBI Taxonomy" id="3032281"/>
    <lineage>
        <taxon>Archaea</taxon>
        <taxon>Methanobacteriati</taxon>
        <taxon>Methanobacteriota</taxon>
        <taxon>Stenosarchaea group</taxon>
        <taxon>Halobacteria</taxon>
        <taxon>Halobacteriales</taxon>
        <taxon>Haloferacaceae</taxon>
        <taxon>Halobaculum</taxon>
    </lineage>
</organism>
<feature type="region of interest" description="Disordered" evidence="1">
    <location>
        <begin position="67"/>
        <end position="95"/>
    </location>
</feature>
<evidence type="ECO:0000313" key="3">
    <source>
        <dbReference type="Proteomes" id="UP001596443"/>
    </source>
</evidence>
<dbReference type="Proteomes" id="UP001596443">
    <property type="component" value="Unassembled WGS sequence"/>
</dbReference>
<gene>
    <name evidence="2" type="ORF">ACFQFD_12000</name>
</gene>
<comment type="caution">
    <text evidence="2">The sequence shown here is derived from an EMBL/GenBank/DDBJ whole genome shotgun (WGS) entry which is preliminary data.</text>
</comment>
<accession>A0ABD5TBN7</accession>
<dbReference type="Pfam" id="PF26119">
    <property type="entry name" value="DUF8036"/>
    <property type="match status" value="1"/>
</dbReference>
<reference evidence="2 3" key="1">
    <citation type="journal article" date="2019" name="Int. J. Syst. Evol. Microbiol.">
        <title>The Global Catalogue of Microorganisms (GCM) 10K type strain sequencing project: providing services to taxonomists for standard genome sequencing and annotation.</title>
        <authorList>
            <consortium name="The Broad Institute Genomics Platform"/>
            <consortium name="The Broad Institute Genome Sequencing Center for Infectious Disease"/>
            <person name="Wu L."/>
            <person name="Ma J."/>
        </authorList>
    </citation>
    <scope>NUCLEOTIDE SEQUENCE [LARGE SCALE GENOMIC DNA]</scope>
    <source>
        <strain evidence="2 3">SYNS20</strain>
    </source>
</reference>
<keyword evidence="3" id="KW-1185">Reference proteome</keyword>